<organism evidence="1 2">
    <name type="scientific">Brachionus plicatilis</name>
    <name type="common">Marine rotifer</name>
    <name type="synonym">Brachionus muelleri</name>
    <dbReference type="NCBI Taxonomy" id="10195"/>
    <lineage>
        <taxon>Eukaryota</taxon>
        <taxon>Metazoa</taxon>
        <taxon>Spiralia</taxon>
        <taxon>Gnathifera</taxon>
        <taxon>Rotifera</taxon>
        <taxon>Eurotatoria</taxon>
        <taxon>Monogononta</taxon>
        <taxon>Pseudotrocha</taxon>
        <taxon>Ploima</taxon>
        <taxon>Brachionidae</taxon>
        <taxon>Brachionus</taxon>
    </lineage>
</organism>
<name>A0A3M7T1J0_BRAPC</name>
<evidence type="ECO:0000313" key="2">
    <source>
        <dbReference type="Proteomes" id="UP000276133"/>
    </source>
</evidence>
<accession>A0A3M7T1J0</accession>
<proteinExistence type="predicted"/>
<sequence>MNRNVRDLYTEIEEAQDARQIFAAMKKGIDQGIFDENQFRRNNTELYEAYLRYINDDEQRNVFQESRIPTQCSGIMSSDRMNFGISGTDIGLFGVFYDFIFGKTPEINLNDYKRQLSEYLRKKYKF</sequence>
<gene>
    <name evidence="1" type="ORF">BpHYR1_039009</name>
</gene>
<reference evidence="1 2" key="1">
    <citation type="journal article" date="2018" name="Sci. Rep.">
        <title>Genomic signatures of local adaptation to the degree of environmental predictability in rotifers.</title>
        <authorList>
            <person name="Franch-Gras L."/>
            <person name="Hahn C."/>
            <person name="Garcia-Roger E.M."/>
            <person name="Carmona M.J."/>
            <person name="Serra M."/>
            <person name="Gomez A."/>
        </authorList>
    </citation>
    <scope>NUCLEOTIDE SEQUENCE [LARGE SCALE GENOMIC DNA]</scope>
    <source>
        <strain evidence="1">HYR1</strain>
    </source>
</reference>
<dbReference type="Proteomes" id="UP000276133">
    <property type="component" value="Unassembled WGS sequence"/>
</dbReference>
<protein>
    <submittedName>
        <fullName evidence="1">Uncharacterized protein</fullName>
    </submittedName>
</protein>
<keyword evidence="2" id="KW-1185">Reference proteome</keyword>
<evidence type="ECO:0000313" key="1">
    <source>
        <dbReference type="EMBL" id="RNA41817.1"/>
    </source>
</evidence>
<comment type="caution">
    <text evidence="1">The sequence shown here is derived from an EMBL/GenBank/DDBJ whole genome shotgun (WGS) entry which is preliminary data.</text>
</comment>
<dbReference type="EMBL" id="REGN01000447">
    <property type="protein sequence ID" value="RNA41817.1"/>
    <property type="molecule type" value="Genomic_DNA"/>
</dbReference>
<dbReference type="AlphaFoldDB" id="A0A3M7T1J0"/>